<evidence type="ECO:0000256" key="1">
    <source>
        <dbReference type="PROSITE-ProRule" id="PRU00047"/>
    </source>
</evidence>
<accession>A0A913YGZ3</accession>
<evidence type="ECO:0000313" key="5">
    <source>
        <dbReference type="Proteomes" id="UP000887567"/>
    </source>
</evidence>
<organism evidence="4 5">
    <name type="scientific">Exaiptasia diaphana</name>
    <name type="common">Tropical sea anemone</name>
    <name type="synonym">Aiptasia pulchella</name>
    <dbReference type="NCBI Taxonomy" id="2652724"/>
    <lineage>
        <taxon>Eukaryota</taxon>
        <taxon>Metazoa</taxon>
        <taxon>Cnidaria</taxon>
        <taxon>Anthozoa</taxon>
        <taxon>Hexacorallia</taxon>
        <taxon>Actiniaria</taxon>
        <taxon>Aiptasiidae</taxon>
        <taxon>Exaiptasia</taxon>
    </lineage>
</organism>
<evidence type="ECO:0000313" key="4">
    <source>
        <dbReference type="EnsemblMetazoa" id="XP_028513772.1"/>
    </source>
</evidence>
<dbReference type="OrthoDB" id="5957375at2759"/>
<dbReference type="SUPFAM" id="SSF57756">
    <property type="entry name" value="Retrovirus zinc finger-like domains"/>
    <property type="match status" value="1"/>
</dbReference>
<dbReference type="Gene3D" id="4.10.60.10">
    <property type="entry name" value="Zinc finger, CCHC-type"/>
    <property type="match status" value="1"/>
</dbReference>
<dbReference type="AlphaFoldDB" id="A0A913YGZ3"/>
<protein>
    <recommendedName>
        <fullName evidence="3">CCHC-type domain-containing protein</fullName>
    </recommendedName>
</protein>
<feature type="compositionally biased region" description="Polar residues" evidence="2">
    <location>
        <begin position="1"/>
        <end position="11"/>
    </location>
</feature>
<dbReference type="InterPro" id="IPR001878">
    <property type="entry name" value="Znf_CCHC"/>
</dbReference>
<dbReference type="RefSeq" id="XP_028513771.1">
    <property type="nucleotide sequence ID" value="XM_028657970.1"/>
</dbReference>
<keyword evidence="1" id="KW-0862">Zinc</keyword>
<dbReference type="GeneID" id="114574680"/>
<feature type="region of interest" description="Disordered" evidence="2">
    <location>
        <begin position="1"/>
        <end position="61"/>
    </location>
</feature>
<dbReference type="GO" id="GO:0003676">
    <property type="term" value="F:nucleic acid binding"/>
    <property type="evidence" value="ECO:0007669"/>
    <property type="project" value="InterPro"/>
</dbReference>
<dbReference type="Proteomes" id="UP000887567">
    <property type="component" value="Unplaced"/>
</dbReference>
<dbReference type="InterPro" id="IPR036875">
    <property type="entry name" value="Znf_CCHC_sf"/>
</dbReference>
<reference evidence="4" key="1">
    <citation type="submission" date="2022-11" db="UniProtKB">
        <authorList>
            <consortium name="EnsemblMetazoa"/>
        </authorList>
    </citation>
    <scope>IDENTIFICATION</scope>
</reference>
<proteinExistence type="predicted"/>
<feature type="domain" description="CCHC-type" evidence="3">
    <location>
        <begin position="264"/>
        <end position="279"/>
    </location>
</feature>
<keyword evidence="1" id="KW-0479">Metal-binding</keyword>
<dbReference type="PANTHER" id="PTHR19963">
    <property type="entry name" value="CCHC-TYPE DOMAIN-CONTAINING PROTEIN"/>
    <property type="match status" value="1"/>
</dbReference>
<feature type="region of interest" description="Disordered" evidence="2">
    <location>
        <begin position="261"/>
        <end position="299"/>
    </location>
</feature>
<dbReference type="Pfam" id="PF00098">
    <property type="entry name" value="zf-CCHC"/>
    <property type="match status" value="1"/>
</dbReference>
<dbReference type="EnsemblMetazoa" id="XM_028657970.1">
    <property type="protein sequence ID" value="XP_028513771.1"/>
    <property type="gene ID" value="LOC114574680"/>
</dbReference>
<sequence>MPLVNVQNTFLPNAPSPPSLIHPSPARPSETQAPHNDNKKFVGNAAIEEKPKVKPSTYNGSTPSEDYLAQFELVAEINKWSMASKATYLAVSLTGSAQAVLGDLAPEARRDFSELTSALAARFGTENQQEVFRSALKNRSRLKDEKLPELAQAIRRLTRQAYPEAPQPLRETLARDYFVDALVDADMRWRIHQSRPKTLNDALTVAVELEAFLETGHPRKQVHAVAVEESPDQGASAASDLKDIKSLLQKLLDKPRPYGQYTGCHTCGDKGHFQRDCPKRRNQESPKLPGNEKQPVPRG</sequence>
<dbReference type="PANTHER" id="PTHR19963:SF30">
    <property type="entry name" value="ENDONUCLEASE_EXONUCLEASE_PHOSPHATASE DOMAIN-CONTAINING PROTEIN"/>
    <property type="match status" value="1"/>
</dbReference>
<keyword evidence="1" id="KW-0863">Zinc-finger</keyword>
<keyword evidence="5" id="KW-1185">Reference proteome</keyword>
<dbReference type="SMART" id="SM00343">
    <property type="entry name" value="ZnF_C2HC"/>
    <property type="match status" value="1"/>
</dbReference>
<dbReference type="KEGG" id="epa:114574680"/>
<dbReference type="OMA" id="RACKLAN"/>
<dbReference type="RefSeq" id="XP_028513772.1">
    <property type="nucleotide sequence ID" value="XM_028657971.1"/>
</dbReference>
<evidence type="ECO:0000259" key="3">
    <source>
        <dbReference type="PROSITE" id="PS50158"/>
    </source>
</evidence>
<dbReference type="GO" id="GO:0008270">
    <property type="term" value="F:zinc ion binding"/>
    <property type="evidence" value="ECO:0007669"/>
    <property type="project" value="UniProtKB-KW"/>
</dbReference>
<dbReference type="PROSITE" id="PS50158">
    <property type="entry name" value="ZF_CCHC"/>
    <property type="match status" value="1"/>
</dbReference>
<feature type="compositionally biased region" description="Basic and acidic residues" evidence="2">
    <location>
        <begin position="267"/>
        <end position="284"/>
    </location>
</feature>
<name>A0A913YGZ3_EXADI</name>
<dbReference type="EnsemblMetazoa" id="XM_028657971.1">
    <property type="protein sequence ID" value="XP_028513772.1"/>
    <property type="gene ID" value="LOC114574680"/>
</dbReference>
<evidence type="ECO:0000256" key="2">
    <source>
        <dbReference type="SAM" id="MobiDB-lite"/>
    </source>
</evidence>